<name>A0A7R9AZ50_TIMSH</name>
<organism evidence="3">
    <name type="scientific">Timema shepardi</name>
    <name type="common">Walking stick</name>
    <dbReference type="NCBI Taxonomy" id="629360"/>
    <lineage>
        <taxon>Eukaryota</taxon>
        <taxon>Metazoa</taxon>
        <taxon>Ecdysozoa</taxon>
        <taxon>Arthropoda</taxon>
        <taxon>Hexapoda</taxon>
        <taxon>Insecta</taxon>
        <taxon>Pterygota</taxon>
        <taxon>Neoptera</taxon>
        <taxon>Polyneoptera</taxon>
        <taxon>Phasmatodea</taxon>
        <taxon>Timematodea</taxon>
        <taxon>Timematoidea</taxon>
        <taxon>Timematidae</taxon>
        <taxon>Timema</taxon>
    </lineage>
</organism>
<feature type="compositionally biased region" description="Pro residues" evidence="1">
    <location>
        <begin position="348"/>
        <end position="358"/>
    </location>
</feature>
<reference evidence="3" key="1">
    <citation type="submission" date="2020-11" db="EMBL/GenBank/DDBJ databases">
        <authorList>
            <person name="Tran Van P."/>
        </authorList>
    </citation>
    <scope>NUCLEOTIDE SEQUENCE</scope>
</reference>
<feature type="region of interest" description="Disordered" evidence="1">
    <location>
        <begin position="340"/>
        <end position="361"/>
    </location>
</feature>
<dbReference type="EMBL" id="OC003302">
    <property type="protein sequence ID" value="CAD7263114.1"/>
    <property type="molecule type" value="Genomic_DNA"/>
</dbReference>
<evidence type="ECO:0000313" key="3">
    <source>
        <dbReference type="EMBL" id="CAD7263114.1"/>
    </source>
</evidence>
<sequence length="402" mass="44855">MIWDEVSIRERWREHFEQLFGENVEKVSENRKHDMMGESINNAEVLRAMKMLKNDVDGVTSECLGVISTNIRTSFGDLQATYISVYHLETCRQRIYPYSAWRPASNVYIRIVLGDLQRPAGNVYIRIPFGDLQAAYISVYHLETCRKRIYPCTLGDLQVTYISVYHLETCRQQNQEKLYLYLTVSVSGGLLLFLGLVIGRLLVQRHRARDEAKFHATTAPERALPNGFADDISEIDADIDLTTPVPVIAVHSPPASVSEVVERSDVIKVPPYLVVPGGREVVERSDVLTAPPSLVVPGGREVRRANSFPISCGSRWLDLAQGRQARSGEDSLRATQVPLPLHRNHPWSSPPLLPPPTPGAAVSVQALEPTASSSAKYSPTSHLAHPCEVRVDTLTRDTWTVA</sequence>
<accession>A0A7R9AZ50</accession>
<proteinExistence type="predicted"/>
<gene>
    <name evidence="3" type="ORF">TSIB3V08_LOCUS7203</name>
</gene>
<feature type="transmembrane region" description="Helical" evidence="2">
    <location>
        <begin position="178"/>
        <end position="203"/>
    </location>
</feature>
<dbReference type="AlphaFoldDB" id="A0A7R9AZ50"/>
<evidence type="ECO:0000256" key="1">
    <source>
        <dbReference type="SAM" id="MobiDB-lite"/>
    </source>
</evidence>
<protein>
    <submittedName>
        <fullName evidence="3">Uncharacterized protein</fullName>
    </submittedName>
</protein>
<keyword evidence="2" id="KW-0812">Transmembrane</keyword>
<keyword evidence="2" id="KW-1133">Transmembrane helix</keyword>
<keyword evidence="2" id="KW-0472">Membrane</keyword>
<evidence type="ECO:0000256" key="2">
    <source>
        <dbReference type="SAM" id="Phobius"/>
    </source>
</evidence>